<reference evidence="2" key="1">
    <citation type="journal article" date="2024" name="Front. Bioeng. Biotechnol.">
        <title>Genome-scale model development and genomic sequencing of the oleaginous clade Lipomyces.</title>
        <authorList>
            <person name="Czajka J.J."/>
            <person name="Han Y."/>
            <person name="Kim J."/>
            <person name="Mondo S.J."/>
            <person name="Hofstad B.A."/>
            <person name="Robles A."/>
            <person name="Haridas S."/>
            <person name="Riley R."/>
            <person name="LaButti K."/>
            <person name="Pangilinan J."/>
            <person name="Andreopoulos W."/>
            <person name="Lipzen A."/>
            <person name="Yan J."/>
            <person name="Wang M."/>
            <person name="Ng V."/>
            <person name="Grigoriev I.V."/>
            <person name="Spatafora J.W."/>
            <person name="Magnuson J.K."/>
            <person name="Baker S.E."/>
            <person name="Pomraning K.R."/>
        </authorList>
    </citation>
    <scope>NUCLEOTIDE SEQUENCE [LARGE SCALE GENOMIC DNA]</scope>
    <source>
        <strain evidence="2">CBS 7786</strain>
    </source>
</reference>
<organism evidence="1 2">
    <name type="scientific">Lipomyces kononenkoae</name>
    <name type="common">Yeast</name>
    <dbReference type="NCBI Taxonomy" id="34357"/>
    <lineage>
        <taxon>Eukaryota</taxon>
        <taxon>Fungi</taxon>
        <taxon>Dikarya</taxon>
        <taxon>Ascomycota</taxon>
        <taxon>Saccharomycotina</taxon>
        <taxon>Lipomycetes</taxon>
        <taxon>Lipomycetales</taxon>
        <taxon>Lipomycetaceae</taxon>
        <taxon>Lipomyces</taxon>
    </lineage>
</organism>
<protein>
    <submittedName>
        <fullName evidence="1">Uncharacterized protein</fullName>
    </submittedName>
</protein>
<accession>A0ACC3SPW4</accession>
<name>A0ACC3SPW4_LIPKO</name>
<sequence length="151" mass="17733">QEQYVKLLQQTIEQQKEMLAQQSAALIRQQEQTEKLQAMFMANMSQPKSREQAGDGNPEPKATTNQTPTSYHRKAKEPETFSSGSDKVERFLSEFRIYMELTGLNKESQRRQVLHFLSYLRGPAHDWLKPYAEQTTEDFDKLDWLIEEFTK</sequence>
<dbReference type="EMBL" id="MU971661">
    <property type="protein sequence ID" value="KAK9233715.1"/>
    <property type="molecule type" value="Genomic_DNA"/>
</dbReference>
<dbReference type="Proteomes" id="UP001433508">
    <property type="component" value="Unassembled WGS sequence"/>
</dbReference>
<keyword evidence="2" id="KW-1185">Reference proteome</keyword>
<comment type="caution">
    <text evidence="1">The sequence shown here is derived from an EMBL/GenBank/DDBJ whole genome shotgun (WGS) entry which is preliminary data.</text>
</comment>
<feature type="non-terminal residue" evidence="1">
    <location>
        <position position="1"/>
    </location>
</feature>
<evidence type="ECO:0000313" key="2">
    <source>
        <dbReference type="Proteomes" id="UP001433508"/>
    </source>
</evidence>
<feature type="non-terminal residue" evidence="1">
    <location>
        <position position="151"/>
    </location>
</feature>
<gene>
    <name evidence="1" type="ORF">V1525DRAFT_321762</name>
</gene>
<evidence type="ECO:0000313" key="1">
    <source>
        <dbReference type="EMBL" id="KAK9233715.1"/>
    </source>
</evidence>
<proteinExistence type="predicted"/>